<accession>A0A6J2Y6D1</accession>
<dbReference type="InterPro" id="IPR019786">
    <property type="entry name" value="Zinc_finger_PHD-type_CS"/>
</dbReference>
<dbReference type="KEGG" id="soy:115884666"/>
<keyword evidence="5" id="KW-0175">Coiled coil</keyword>
<keyword evidence="8" id="KW-1185">Reference proteome</keyword>
<dbReference type="PROSITE" id="PS01359">
    <property type="entry name" value="ZF_PHD_1"/>
    <property type="match status" value="1"/>
</dbReference>
<dbReference type="InterPro" id="IPR013083">
    <property type="entry name" value="Znf_RING/FYVE/PHD"/>
</dbReference>
<evidence type="ECO:0000256" key="2">
    <source>
        <dbReference type="ARBA" id="ARBA00022771"/>
    </source>
</evidence>
<feature type="domain" description="CCHC-type" evidence="7">
    <location>
        <begin position="447"/>
        <end position="463"/>
    </location>
</feature>
<dbReference type="GeneID" id="115884666"/>
<keyword evidence="3" id="KW-0862">Zinc</keyword>
<proteinExistence type="predicted"/>
<dbReference type="Proteomes" id="UP000504635">
    <property type="component" value="Unplaced"/>
</dbReference>
<dbReference type="InterPro" id="IPR019787">
    <property type="entry name" value="Znf_PHD-finger"/>
</dbReference>
<gene>
    <name evidence="9" type="primary">LOC115884666</name>
</gene>
<sequence>MAYNGEAITTILNSTTNSIVLDLSEPIEVYKLDRNEIENIDLNLFTQNPPSTNNNTEKSPLDLYSENLPNVSNPPNDNNSMHVEPDLDRHHEHYTYCNKTLPNPSYGHFYFYDLDIGRERAMADDVHVCVRCSDNFIVNQKFLKCNGCSGVFHYHCTGLKDAQCKFIGESDSVMWFCDQCCELNPGYPAQGLHNNTSDITNLKCEISVLRKEVDCLNREKCLLNKLLTEMECSTKLLKSRLEECEQKIINDKNAIDSNINNNTSIKKGISYSSALTSKVNNESAVLLIKSSNNALNSDEVLKNVTGSVNPADLKVCINNTKKIKNGMAIMCQDSGGLHTLRDELQAKLGSRYVFSESKKFNPRMLIKNVRVQEPCDETNIVDSIYMLNDLSAFDKSDFKLVTRLKNVNNSDLLVEVSPLLRKFLLSRGFLWVSWKKSAVVDHLHILRCYNCCQFGHTSKNCKNTLVCWRCSASHQGKDCQCKEEKCVNCHNHNLKYKTSWPVNHSVKSSDCHTYNDYVLFLKSRIIYD</sequence>
<dbReference type="RefSeq" id="XP_030759177.1">
    <property type="nucleotide sequence ID" value="XM_030903317.1"/>
</dbReference>
<protein>
    <submittedName>
        <fullName evidence="9">Uncharacterized protein LOC115884666</fullName>
    </submittedName>
</protein>
<evidence type="ECO:0000313" key="9">
    <source>
        <dbReference type="RefSeq" id="XP_030759177.1"/>
    </source>
</evidence>
<evidence type="ECO:0000259" key="6">
    <source>
        <dbReference type="PROSITE" id="PS50016"/>
    </source>
</evidence>
<dbReference type="AlphaFoldDB" id="A0A6J2Y6D1"/>
<reference evidence="9" key="1">
    <citation type="submission" date="2025-08" db="UniProtKB">
        <authorList>
            <consortium name="RefSeq"/>
        </authorList>
    </citation>
    <scope>IDENTIFICATION</scope>
    <source>
        <tissue evidence="9">Gonads</tissue>
    </source>
</reference>
<dbReference type="InterPro" id="IPR001878">
    <property type="entry name" value="Znf_CCHC"/>
</dbReference>
<dbReference type="InParanoid" id="A0A6J2Y6D1"/>
<dbReference type="GO" id="GO:0008270">
    <property type="term" value="F:zinc ion binding"/>
    <property type="evidence" value="ECO:0007669"/>
    <property type="project" value="UniProtKB-KW"/>
</dbReference>
<dbReference type="PROSITE" id="PS50016">
    <property type="entry name" value="ZF_PHD_2"/>
    <property type="match status" value="1"/>
</dbReference>
<dbReference type="GO" id="GO:0003676">
    <property type="term" value="F:nucleic acid binding"/>
    <property type="evidence" value="ECO:0007669"/>
    <property type="project" value="InterPro"/>
</dbReference>
<keyword evidence="2 4" id="KW-0863">Zinc-finger</keyword>
<feature type="coiled-coil region" evidence="5">
    <location>
        <begin position="199"/>
        <end position="247"/>
    </location>
</feature>
<dbReference type="InterPro" id="IPR011011">
    <property type="entry name" value="Znf_FYVE_PHD"/>
</dbReference>
<evidence type="ECO:0000259" key="7">
    <source>
        <dbReference type="PROSITE" id="PS50158"/>
    </source>
</evidence>
<evidence type="ECO:0000256" key="5">
    <source>
        <dbReference type="SAM" id="Coils"/>
    </source>
</evidence>
<dbReference type="OrthoDB" id="6775559at2759"/>
<dbReference type="PROSITE" id="PS50158">
    <property type="entry name" value="ZF_CCHC"/>
    <property type="match status" value="1"/>
</dbReference>
<dbReference type="SUPFAM" id="SSF57903">
    <property type="entry name" value="FYVE/PHD zinc finger"/>
    <property type="match status" value="1"/>
</dbReference>
<name>A0A6J2Y6D1_SITOR</name>
<evidence type="ECO:0000313" key="8">
    <source>
        <dbReference type="Proteomes" id="UP000504635"/>
    </source>
</evidence>
<feature type="domain" description="PHD-type" evidence="6">
    <location>
        <begin position="126"/>
        <end position="183"/>
    </location>
</feature>
<evidence type="ECO:0000256" key="1">
    <source>
        <dbReference type="ARBA" id="ARBA00022723"/>
    </source>
</evidence>
<evidence type="ECO:0000256" key="3">
    <source>
        <dbReference type="ARBA" id="ARBA00022833"/>
    </source>
</evidence>
<keyword evidence="1" id="KW-0479">Metal-binding</keyword>
<organism evidence="8 9">
    <name type="scientific">Sitophilus oryzae</name>
    <name type="common">Rice weevil</name>
    <name type="synonym">Curculio oryzae</name>
    <dbReference type="NCBI Taxonomy" id="7048"/>
    <lineage>
        <taxon>Eukaryota</taxon>
        <taxon>Metazoa</taxon>
        <taxon>Ecdysozoa</taxon>
        <taxon>Arthropoda</taxon>
        <taxon>Hexapoda</taxon>
        <taxon>Insecta</taxon>
        <taxon>Pterygota</taxon>
        <taxon>Neoptera</taxon>
        <taxon>Endopterygota</taxon>
        <taxon>Coleoptera</taxon>
        <taxon>Polyphaga</taxon>
        <taxon>Cucujiformia</taxon>
        <taxon>Curculionidae</taxon>
        <taxon>Dryophthorinae</taxon>
        <taxon>Sitophilus</taxon>
    </lineage>
</organism>
<dbReference type="Gene3D" id="3.30.40.10">
    <property type="entry name" value="Zinc/RING finger domain, C3HC4 (zinc finger)"/>
    <property type="match status" value="1"/>
</dbReference>
<evidence type="ECO:0000256" key="4">
    <source>
        <dbReference type="PROSITE-ProRule" id="PRU00047"/>
    </source>
</evidence>